<reference evidence="9" key="1">
    <citation type="submission" date="2020-10" db="EMBL/GenBank/DDBJ databases">
        <authorList>
            <person name="Gilroy R."/>
        </authorList>
    </citation>
    <scope>NUCLEOTIDE SEQUENCE</scope>
    <source>
        <strain evidence="9">18911</strain>
    </source>
</reference>
<evidence type="ECO:0000313" key="9">
    <source>
        <dbReference type="EMBL" id="HIU60269.1"/>
    </source>
</evidence>
<feature type="domain" description="Translation initiation factor 3 N-terminal" evidence="8">
    <location>
        <begin position="17"/>
        <end position="85"/>
    </location>
</feature>
<comment type="subunit">
    <text evidence="4 6">Monomer.</text>
</comment>
<sequence length="181" mass="20793">MRAKNKEDGNIFKELLTNTQIRVPEVRLIDENGSMIGIVPIAEAQRMADDKNLDLVLFSPAAKPPVCKLLNYSKYRYDQIRKDKEDKKKSSVIKVKEVQLSQTIDIGDIKVKAKRTIEFLQEGCKVKVVIRMRGRQKAHPEISMEVMNRFFDMVKESAMMEKEPKQESPAIIMMILAPAKK</sequence>
<evidence type="ECO:0000256" key="6">
    <source>
        <dbReference type="RuleBase" id="RU000646"/>
    </source>
</evidence>
<feature type="domain" description="Translation initiation factor 3 C-terminal" evidence="7">
    <location>
        <begin position="93"/>
        <end position="175"/>
    </location>
</feature>
<dbReference type="GO" id="GO:0032790">
    <property type="term" value="P:ribosome disassembly"/>
    <property type="evidence" value="ECO:0007669"/>
    <property type="project" value="TreeGrafter"/>
</dbReference>
<protein>
    <recommendedName>
        <fullName evidence="4 5">Translation initiation factor IF-3</fullName>
    </recommendedName>
</protein>
<dbReference type="EMBL" id="DVNF01000078">
    <property type="protein sequence ID" value="HIU60269.1"/>
    <property type="molecule type" value="Genomic_DNA"/>
</dbReference>
<evidence type="ECO:0000256" key="1">
    <source>
        <dbReference type="ARBA" id="ARBA00005439"/>
    </source>
</evidence>
<name>A0A9D1MHS2_9FIRM</name>
<dbReference type="FunFam" id="3.10.20.80:FF:000001">
    <property type="entry name" value="Translation initiation factor IF-3"/>
    <property type="match status" value="1"/>
</dbReference>
<dbReference type="Pfam" id="PF00707">
    <property type="entry name" value="IF3_C"/>
    <property type="match status" value="1"/>
</dbReference>
<dbReference type="InterPro" id="IPR036788">
    <property type="entry name" value="T_IF-3_C_sf"/>
</dbReference>
<evidence type="ECO:0000256" key="5">
    <source>
        <dbReference type="NCBIfam" id="TIGR00168"/>
    </source>
</evidence>
<comment type="function">
    <text evidence="4 6">IF-3 binds to the 30S ribosomal subunit and shifts the equilibrium between 70S ribosomes and their 50S and 30S subunits in favor of the free subunits, thus enhancing the availability of 30S subunits on which protein synthesis initiation begins.</text>
</comment>
<keyword evidence="4" id="KW-0963">Cytoplasm</keyword>
<organism evidence="9 10">
    <name type="scientific">Candidatus Stercoripulliclostridium merdigallinarum</name>
    <dbReference type="NCBI Taxonomy" id="2840951"/>
    <lineage>
        <taxon>Bacteria</taxon>
        <taxon>Bacillati</taxon>
        <taxon>Bacillota</taxon>
        <taxon>Clostridia</taxon>
        <taxon>Eubacteriales</taxon>
        <taxon>Candidatus Stercoripulliclostridium</taxon>
    </lineage>
</organism>
<evidence type="ECO:0000256" key="3">
    <source>
        <dbReference type="ARBA" id="ARBA00022917"/>
    </source>
</evidence>
<dbReference type="Gene3D" id="3.30.110.10">
    <property type="entry name" value="Translation initiation factor 3 (IF-3), C-terminal domain"/>
    <property type="match status" value="1"/>
</dbReference>
<dbReference type="InterPro" id="IPR019813">
    <property type="entry name" value="Translation_initiation_fac3_CS"/>
</dbReference>
<dbReference type="GO" id="GO:0043022">
    <property type="term" value="F:ribosome binding"/>
    <property type="evidence" value="ECO:0007669"/>
    <property type="project" value="TreeGrafter"/>
</dbReference>
<dbReference type="AlphaFoldDB" id="A0A9D1MHS2"/>
<comment type="subcellular location">
    <subcellularLocation>
        <location evidence="4 6">Cytoplasm</location>
    </subcellularLocation>
</comment>
<dbReference type="SUPFAM" id="SSF55200">
    <property type="entry name" value="Translation initiation factor IF3, C-terminal domain"/>
    <property type="match status" value="1"/>
</dbReference>
<keyword evidence="2 4" id="KW-0396">Initiation factor</keyword>
<dbReference type="InterPro" id="IPR001288">
    <property type="entry name" value="Translation_initiation_fac_3"/>
</dbReference>
<evidence type="ECO:0000256" key="4">
    <source>
        <dbReference type="HAMAP-Rule" id="MF_00080"/>
    </source>
</evidence>
<dbReference type="SUPFAM" id="SSF54364">
    <property type="entry name" value="Translation initiation factor IF3, N-terminal domain"/>
    <property type="match status" value="1"/>
</dbReference>
<dbReference type="NCBIfam" id="TIGR00168">
    <property type="entry name" value="infC"/>
    <property type="match status" value="1"/>
</dbReference>
<dbReference type="InterPro" id="IPR036787">
    <property type="entry name" value="T_IF-3_N_sf"/>
</dbReference>
<reference evidence="9" key="2">
    <citation type="journal article" date="2021" name="PeerJ">
        <title>Extensive microbial diversity within the chicken gut microbiome revealed by metagenomics and culture.</title>
        <authorList>
            <person name="Gilroy R."/>
            <person name="Ravi A."/>
            <person name="Getino M."/>
            <person name="Pursley I."/>
            <person name="Horton D.L."/>
            <person name="Alikhan N.F."/>
            <person name="Baker D."/>
            <person name="Gharbi K."/>
            <person name="Hall N."/>
            <person name="Watson M."/>
            <person name="Adriaenssens E.M."/>
            <person name="Foster-Nyarko E."/>
            <person name="Jarju S."/>
            <person name="Secka A."/>
            <person name="Antonio M."/>
            <person name="Oren A."/>
            <person name="Chaudhuri R.R."/>
            <person name="La Ragione R."/>
            <person name="Hildebrand F."/>
            <person name="Pallen M.J."/>
        </authorList>
    </citation>
    <scope>NUCLEOTIDE SEQUENCE</scope>
    <source>
        <strain evidence="9">18911</strain>
    </source>
</reference>
<dbReference type="GO" id="GO:0005829">
    <property type="term" value="C:cytosol"/>
    <property type="evidence" value="ECO:0007669"/>
    <property type="project" value="TreeGrafter"/>
</dbReference>
<accession>A0A9D1MHS2</accession>
<dbReference type="PROSITE" id="PS00938">
    <property type="entry name" value="IF3"/>
    <property type="match status" value="1"/>
</dbReference>
<dbReference type="InterPro" id="IPR019815">
    <property type="entry name" value="Translation_initiation_fac_3_C"/>
</dbReference>
<evidence type="ECO:0000256" key="2">
    <source>
        <dbReference type="ARBA" id="ARBA00022540"/>
    </source>
</evidence>
<evidence type="ECO:0000259" key="7">
    <source>
        <dbReference type="Pfam" id="PF00707"/>
    </source>
</evidence>
<dbReference type="InterPro" id="IPR019814">
    <property type="entry name" value="Translation_initiation_fac_3_N"/>
</dbReference>
<comment type="similarity">
    <text evidence="1 4 6">Belongs to the IF-3 family.</text>
</comment>
<dbReference type="Gene3D" id="3.10.20.80">
    <property type="entry name" value="Translation initiation factor 3 (IF-3), N-terminal domain"/>
    <property type="match status" value="1"/>
</dbReference>
<evidence type="ECO:0000313" key="10">
    <source>
        <dbReference type="Proteomes" id="UP000824094"/>
    </source>
</evidence>
<keyword evidence="3 4" id="KW-0648">Protein biosynthesis</keyword>
<dbReference type="PANTHER" id="PTHR10938">
    <property type="entry name" value="TRANSLATION INITIATION FACTOR IF-3"/>
    <property type="match status" value="1"/>
</dbReference>
<dbReference type="GO" id="GO:0003743">
    <property type="term" value="F:translation initiation factor activity"/>
    <property type="evidence" value="ECO:0007669"/>
    <property type="project" value="UniProtKB-UniRule"/>
</dbReference>
<dbReference type="PANTHER" id="PTHR10938:SF0">
    <property type="entry name" value="TRANSLATION INITIATION FACTOR IF-3, MITOCHONDRIAL"/>
    <property type="match status" value="1"/>
</dbReference>
<dbReference type="GO" id="GO:0016020">
    <property type="term" value="C:membrane"/>
    <property type="evidence" value="ECO:0007669"/>
    <property type="project" value="TreeGrafter"/>
</dbReference>
<gene>
    <name evidence="4 9" type="primary">infC</name>
    <name evidence="9" type="ORF">IAB05_02625</name>
</gene>
<dbReference type="Proteomes" id="UP000824094">
    <property type="component" value="Unassembled WGS sequence"/>
</dbReference>
<comment type="caution">
    <text evidence="9">The sequence shown here is derived from an EMBL/GenBank/DDBJ whole genome shotgun (WGS) entry which is preliminary data.</text>
</comment>
<proteinExistence type="inferred from homology"/>
<dbReference type="HAMAP" id="MF_00080">
    <property type="entry name" value="IF_3"/>
    <property type="match status" value="1"/>
</dbReference>
<dbReference type="Pfam" id="PF05198">
    <property type="entry name" value="IF3_N"/>
    <property type="match status" value="1"/>
</dbReference>
<evidence type="ECO:0000259" key="8">
    <source>
        <dbReference type="Pfam" id="PF05198"/>
    </source>
</evidence>